<dbReference type="InterPro" id="IPR051599">
    <property type="entry name" value="Cell_Envelope_Assoc"/>
</dbReference>
<dbReference type="CDD" id="cd06259">
    <property type="entry name" value="YdcF-like"/>
    <property type="match status" value="1"/>
</dbReference>
<dbReference type="GO" id="GO:0005886">
    <property type="term" value="C:plasma membrane"/>
    <property type="evidence" value="ECO:0007669"/>
    <property type="project" value="TreeGrafter"/>
</dbReference>
<dbReference type="Gene3D" id="3.40.50.620">
    <property type="entry name" value="HUPs"/>
    <property type="match status" value="1"/>
</dbReference>
<evidence type="ECO:0000259" key="2">
    <source>
        <dbReference type="Pfam" id="PF02698"/>
    </source>
</evidence>
<dbReference type="PANTHER" id="PTHR30336">
    <property type="entry name" value="INNER MEMBRANE PROTEIN, PROBABLE PERMEASE"/>
    <property type="match status" value="1"/>
</dbReference>
<keyword evidence="1" id="KW-0472">Membrane</keyword>
<dbReference type="PANTHER" id="PTHR30336:SF20">
    <property type="entry name" value="DUF218 DOMAIN-CONTAINING PROTEIN"/>
    <property type="match status" value="1"/>
</dbReference>
<feature type="domain" description="DUF218" evidence="2">
    <location>
        <begin position="39"/>
        <end position="171"/>
    </location>
</feature>
<organism evidence="3 4">
    <name type="scientific">Moheibacter lacus</name>
    <dbReference type="NCBI Taxonomy" id="2745851"/>
    <lineage>
        <taxon>Bacteria</taxon>
        <taxon>Pseudomonadati</taxon>
        <taxon>Bacteroidota</taxon>
        <taxon>Flavobacteriia</taxon>
        <taxon>Flavobacteriales</taxon>
        <taxon>Weeksellaceae</taxon>
        <taxon>Moheibacter</taxon>
    </lineage>
</organism>
<name>A0A838ZR13_9FLAO</name>
<feature type="transmembrane region" description="Helical" evidence="1">
    <location>
        <begin position="7"/>
        <end position="27"/>
    </location>
</feature>
<evidence type="ECO:0000313" key="4">
    <source>
        <dbReference type="Proteomes" id="UP000552241"/>
    </source>
</evidence>
<sequence>MKKLKKIVFVIFTMIVIFYFITALQIYSYSKIDETTRADAAIILGTAVWDNQPSPVFKERINHAILLYKMDSVEYLIFTGGIGEGKKYSEAEIGKKYAIENEIPENKIFIEEKSTITDENLKYAKEIIEQNNFSKVLIVSDPLHMKRAMLMAKSHDINAYSSPTKTSRYISFKSKFGFVMRETFFYIGYKICSPA</sequence>
<evidence type="ECO:0000256" key="1">
    <source>
        <dbReference type="SAM" id="Phobius"/>
    </source>
</evidence>
<accession>A0A838ZR13</accession>
<protein>
    <submittedName>
        <fullName evidence="3">YdcF family protein</fullName>
    </submittedName>
</protein>
<reference evidence="3 4" key="1">
    <citation type="submission" date="2020-07" db="EMBL/GenBank/DDBJ databases">
        <title>Moheibacter lacus sp. nov., a member of the family Flavobacteriaceae isolated from freshwater lake sediment.</title>
        <authorList>
            <person name="Liu Y."/>
        </authorList>
    </citation>
    <scope>NUCLEOTIDE SEQUENCE [LARGE SCALE GENOMIC DNA]</scope>
    <source>
        <strain evidence="3 4">BDHS18</strain>
    </source>
</reference>
<evidence type="ECO:0000313" key="3">
    <source>
        <dbReference type="EMBL" id="MBA5628632.1"/>
    </source>
</evidence>
<dbReference type="InterPro" id="IPR014729">
    <property type="entry name" value="Rossmann-like_a/b/a_fold"/>
</dbReference>
<dbReference type="EMBL" id="JACDZE010000001">
    <property type="protein sequence ID" value="MBA5628632.1"/>
    <property type="molecule type" value="Genomic_DNA"/>
</dbReference>
<keyword evidence="1" id="KW-1133">Transmembrane helix</keyword>
<dbReference type="InterPro" id="IPR003848">
    <property type="entry name" value="DUF218"/>
</dbReference>
<dbReference type="Pfam" id="PF02698">
    <property type="entry name" value="DUF218"/>
    <property type="match status" value="1"/>
</dbReference>
<keyword evidence="1" id="KW-0812">Transmembrane</keyword>
<keyword evidence="4" id="KW-1185">Reference proteome</keyword>
<comment type="caution">
    <text evidence="3">The sequence shown here is derived from an EMBL/GenBank/DDBJ whole genome shotgun (WGS) entry which is preliminary data.</text>
</comment>
<dbReference type="Proteomes" id="UP000552241">
    <property type="component" value="Unassembled WGS sequence"/>
</dbReference>
<proteinExistence type="predicted"/>
<dbReference type="RefSeq" id="WP_182042223.1">
    <property type="nucleotide sequence ID" value="NZ_JACDZE010000001.1"/>
</dbReference>
<dbReference type="AlphaFoldDB" id="A0A838ZR13"/>
<gene>
    <name evidence="3" type="ORF">HU137_02470</name>
</gene>